<keyword evidence="2" id="KW-1185">Reference proteome</keyword>
<name>A0A124SDZ1_CYNCS</name>
<evidence type="ECO:0000313" key="1">
    <source>
        <dbReference type="EMBL" id="KVH98497.1"/>
    </source>
</evidence>
<dbReference type="Proteomes" id="UP000243975">
    <property type="component" value="Unassembled WGS sequence"/>
</dbReference>
<dbReference type="AlphaFoldDB" id="A0A124SDZ1"/>
<comment type="caution">
    <text evidence="1">The sequence shown here is derived from an EMBL/GenBank/DDBJ whole genome shotgun (WGS) entry which is preliminary data.</text>
</comment>
<reference evidence="1 2" key="1">
    <citation type="journal article" date="2016" name="Sci. Rep.">
        <title>The genome sequence of the outbreeding globe artichoke constructed de novo incorporating a phase-aware low-pass sequencing strategy of F1 progeny.</title>
        <authorList>
            <person name="Scaglione D."/>
            <person name="Reyes-Chin-Wo S."/>
            <person name="Acquadro A."/>
            <person name="Froenicke L."/>
            <person name="Portis E."/>
            <person name="Beitel C."/>
            <person name="Tirone M."/>
            <person name="Mauro R."/>
            <person name="Lo Monaco A."/>
            <person name="Mauromicale G."/>
            <person name="Faccioli P."/>
            <person name="Cattivelli L."/>
            <person name="Rieseberg L."/>
            <person name="Michelmore R."/>
            <person name="Lanteri S."/>
        </authorList>
    </citation>
    <scope>NUCLEOTIDE SEQUENCE [LARGE SCALE GENOMIC DNA]</scope>
    <source>
        <strain evidence="1">2C</strain>
    </source>
</reference>
<dbReference type="EMBL" id="LEKV01003794">
    <property type="protein sequence ID" value="KVH98497.1"/>
    <property type="molecule type" value="Genomic_DNA"/>
</dbReference>
<evidence type="ECO:0000313" key="2">
    <source>
        <dbReference type="Proteomes" id="UP000243975"/>
    </source>
</evidence>
<organism evidence="1 2">
    <name type="scientific">Cynara cardunculus var. scolymus</name>
    <name type="common">Globe artichoke</name>
    <name type="synonym">Cynara scolymus</name>
    <dbReference type="NCBI Taxonomy" id="59895"/>
    <lineage>
        <taxon>Eukaryota</taxon>
        <taxon>Viridiplantae</taxon>
        <taxon>Streptophyta</taxon>
        <taxon>Embryophyta</taxon>
        <taxon>Tracheophyta</taxon>
        <taxon>Spermatophyta</taxon>
        <taxon>Magnoliopsida</taxon>
        <taxon>eudicotyledons</taxon>
        <taxon>Gunneridae</taxon>
        <taxon>Pentapetalae</taxon>
        <taxon>asterids</taxon>
        <taxon>campanulids</taxon>
        <taxon>Asterales</taxon>
        <taxon>Asteraceae</taxon>
        <taxon>Carduoideae</taxon>
        <taxon>Cardueae</taxon>
        <taxon>Carduinae</taxon>
        <taxon>Cynara</taxon>
    </lineage>
</organism>
<dbReference type="Gramene" id="KVH98497">
    <property type="protein sequence ID" value="KVH98497"/>
    <property type="gene ID" value="Ccrd_023275"/>
</dbReference>
<sequence>MDKWVMTLHQFGSLLARFYLQSYA</sequence>
<gene>
    <name evidence="1" type="ORF">Ccrd_023275</name>
</gene>
<accession>A0A124SDZ1</accession>
<protein>
    <submittedName>
        <fullName evidence="1">Uncharacterized protein</fullName>
    </submittedName>
</protein>
<proteinExistence type="predicted"/>